<keyword evidence="2" id="KW-1185">Reference proteome</keyword>
<sequence length="127" mass="13450">MGLNCELLHSYCAREGCNWMAAGENGESPTAVVVLGTDGATVAPVIGSVQAGVRKVKSVNTLVEALGSPAQKRVIVAAKSRQGRGRPVKARIEGVDEVVAQGGAGSTLLEDRRVWTQALWQVIRRKE</sequence>
<accession>A0ABR2APS5</accession>
<name>A0ABR2APS5_9ROSI</name>
<dbReference type="EMBL" id="JBBPBM010000440">
    <property type="protein sequence ID" value="KAK8495383.1"/>
    <property type="molecule type" value="Genomic_DNA"/>
</dbReference>
<gene>
    <name evidence="1" type="ORF">V6N12_057210</name>
</gene>
<dbReference type="Proteomes" id="UP001472677">
    <property type="component" value="Unassembled WGS sequence"/>
</dbReference>
<comment type="caution">
    <text evidence="1">The sequence shown here is derived from an EMBL/GenBank/DDBJ whole genome shotgun (WGS) entry which is preliminary data.</text>
</comment>
<evidence type="ECO:0000313" key="2">
    <source>
        <dbReference type="Proteomes" id="UP001472677"/>
    </source>
</evidence>
<reference evidence="1 2" key="1">
    <citation type="journal article" date="2024" name="G3 (Bethesda)">
        <title>Genome assembly of Hibiscus sabdariffa L. provides insights into metabolisms of medicinal natural products.</title>
        <authorList>
            <person name="Kim T."/>
        </authorList>
    </citation>
    <scope>NUCLEOTIDE SEQUENCE [LARGE SCALE GENOMIC DNA]</scope>
    <source>
        <strain evidence="1">TK-2024</strain>
        <tissue evidence="1">Old leaves</tissue>
    </source>
</reference>
<evidence type="ECO:0000313" key="1">
    <source>
        <dbReference type="EMBL" id="KAK8495383.1"/>
    </source>
</evidence>
<organism evidence="1 2">
    <name type="scientific">Hibiscus sabdariffa</name>
    <name type="common">roselle</name>
    <dbReference type="NCBI Taxonomy" id="183260"/>
    <lineage>
        <taxon>Eukaryota</taxon>
        <taxon>Viridiplantae</taxon>
        <taxon>Streptophyta</taxon>
        <taxon>Embryophyta</taxon>
        <taxon>Tracheophyta</taxon>
        <taxon>Spermatophyta</taxon>
        <taxon>Magnoliopsida</taxon>
        <taxon>eudicotyledons</taxon>
        <taxon>Gunneridae</taxon>
        <taxon>Pentapetalae</taxon>
        <taxon>rosids</taxon>
        <taxon>malvids</taxon>
        <taxon>Malvales</taxon>
        <taxon>Malvaceae</taxon>
        <taxon>Malvoideae</taxon>
        <taxon>Hibiscus</taxon>
    </lineage>
</organism>
<protein>
    <submittedName>
        <fullName evidence="1">Uncharacterized protein</fullName>
    </submittedName>
</protein>
<proteinExistence type="predicted"/>